<dbReference type="InterPro" id="IPR001123">
    <property type="entry name" value="LeuE-type"/>
</dbReference>
<feature type="transmembrane region" description="Helical" evidence="6">
    <location>
        <begin position="70"/>
        <end position="90"/>
    </location>
</feature>
<comment type="subcellular location">
    <subcellularLocation>
        <location evidence="1">Cell membrane</location>
        <topology evidence="1">Multi-pass membrane protein</topology>
    </subcellularLocation>
</comment>
<sequence length="193" mass="20051">MQSLQFTLAILLLLATPGPTNTLLCLSGAAAGLRRSAPLLLAELSGYLCVIMPVAGFAAPLLAAHPQISLALKLTAAGWILLMAHTLWAARGLQTDDQAISFRQVFVTTLLNPKALIVALVMMPQVELGARIPWVAGFALLVVFAGSAWMLAGATLGRLSQTPAAAGLPRRVAAVCLMIFSFGMASSALASMA</sequence>
<keyword evidence="3 6" id="KW-0812">Transmembrane</keyword>
<evidence type="ECO:0000313" key="7">
    <source>
        <dbReference type="EMBL" id="MCZ4090419.1"/>
    </source>
</evidence>
<protein>
    <submittedName>
        <fullName evidence="7">Threonine transporter RhtB</fullName>
    </submittedName>
</protein>
<organism evidence="7 8">
    <name type="scientific">Sinorhizobium psoraleae</name>
    <dbReference type="NCBI Taxonomy" id="520838"/>
    <lineage>
        <taxon>Bacteria</taxon>
        <taxon>Pseudomonadati</taxon>
        <taxon>Pseudomonadota</taxon>
        <taxon>Alphaproteobacteria</taxon>
        <taxon>Hyphomicrobiales</taxon>
        <taxon>Rhizobiaceae</taxon>
        <taxon>Sinorhizobium/Ensifer group</taxon>
        <taxon>Sinorhizobium</taxon>
    </lineage>
</organism>
<feature type="transmembrane region" description="Helical" evidence="6">
    <location>
        <begin position="44"/>
        <end position="63"/>
    </location>
</feature>
<keyword evidence="8" id="KW-1185">Reference proteome</keyword>
<evidence type="ECO:0000313" key="8">
    <source>
        <dbReference type="Proteomes" id="UP001079430"/>
    </source>
</evidence>
<dbReference type="RefSeq" id="WP_269278559.1">
    <property type="nucleotide sequence ID" value="NZ_JAPVOI010000004.1"/>
</dbReference>
<proteinExistence type="predicted"/>
<dbReference type="EMBL" id="JAPVOI010000004">
    <property type="protein sequence ID" value="MCZ4090419.1"/>
    <property type="molecule type" value="Genomic_DNA"/>
</dbReference>
<comment type="caution">
    <text evidence="7">The sequence shown here is derived from an EMBL/GenBank/DDBJ whole genome shotgun (WGS) entry which is preliminary data.</text>
</comment>
<evidence type="ECO:0000256" key="2">
    <source>
        <dbReference type="ARBA" id="ARBA00022475"/>
    </source>
</evidence>
<evidence type="ECO:0000256" key="4">
    <source>
        <dbReference type="ARBA" id="ARBA00022989"/>
    </source>
</evidence>
<keyword evidence="2" id="KW-1003">Cell membrane</keyword>
<keyword evidence="5 6" id="KW-0472">Membrane</keyword>
<name>A0ABT4KEV4_9HYPH</name>
<dbReference type="PANTHER" id="PTHR30086">
    <property type="entry name" value="ARGININE EXPORTER PROTEIN ARGO"/>
    <property type="match status" value="1"/>
</dbReference>
<keyword evidence="4 6" id="KW-1133">Transmembrane helix</keyword>
<reference evidence="7" key="1">
    <citation type="submission" date="2022-10" db="EMBL/GenBank/DDBJ databases">
        <title>Whole genome sequencing of three plant growth promoting bacteria isolated from Vachellia tortilis subsp. raddiana in Morocco.</title>
        <authorList>
            <person name="Hnini M."/>
            <person name="Zouagui R."/>
            <person name="Zouagui H."/>
            <person name="Chemao Elfihri M.-W."/>
            <person name="Ibrahimi A."/>
            <person name="Sbabou L."/>
            <person name="Aurag J."/>
        </authorList>
    </citation>
    <scope>NUCLEOTIDE SEQUENCE</scope>
    <source>
        <strain evidence="7">LMR678</strain>
    </source>
</reference>
<evidence type="ECO:0000256" key="5">
    <source>
        <dbReference type="ARBA" id="ARBA00023136"/>
    </source>
</evidence>
<dbReference type="PANTHER" id="PTHR30086:SF20">
    <property type="entry name" value="ARGININE EXPORTER PROTEIN ARGO-RELATED"/>
    <property type="match status" value="1"/>
</dbReference>
<evidence type="ECO:0000256" key="3">
    <source>
        <dbReference type="ARBA" id="ARBA00022692"/>
    </source>
</evidence>
<accession>A0ABT4KEV4</accession>
<feature type="transmembrane region" description="Helical" evidence="6">
    <location>
        <begin position="172"/>
        <end position="192"/>
    </location>
</feature>
<feature type="transmembrane region" description="Helical" evidence="6">
    <location>
        <begin position="134"/>
        <end position="152"/>
    </location>
</feature>
<dbReference type="Proteomes" id="UP001079430">
    <property type="component" value="Unassembled WGS sequence"/>
</dbReference>
<evidence type="ECO:0000256" key="6">
    <source>
        <dbReference type="SAM" id="Phobius"/>
    </source>
</evidence>
<evidence type="ECO:0000256" key="1">
    <source>
        <dbReference type="ARBA" id="ARBA00004651"/>
    </source>
</evidence>
<gene>
    <name evidence="7" type="ORF">O3W52_10190</name>
</gene>
<feature type="transmembrane region" description="Helical" evidence="6">
    <location>
        <begin position="102"/>
        <end position="122"/>
    </location>
</feature>